<dbReference type="EMBL" id="FOSP01000034">
    <property type="protein sequence ID" value="SFL13517.1"/>
    <property type="molecule type" value="Genomic_DNA"/>
</dbReference>
<evidence type="ECO:0000256" key="1">
    <source>
        <dbReference type="ARBA" id="ARBA00022481"/>
    </source>
</evidence>
<dbReference type="InterPro" id="IPR031982">
    <property type="entry name" value="PilE-like"/>
</dbReference>
<keyword evidence="2" id="KW-0472">Membrane</keyword>
<dbReference type="RefSeq" id="WP_090702208.1">
    <property type="nucleotide sequence ID" value="NZ_FOSP01000034.1"/>
</dbReference>
<dbReference type="GO" id="GO:0015628">
    <property type="term" value="P:protein secretion by the type II secretion system"/>
    <property type="evidence" value="ECO:0007669"/>
    <property type="project" value="InterPro"/>
</dbReference>
<evidence type="ECO:0000313" key="4">
    <source>
        <dbReference type="Proteomes" id="UP000199533"/>
    </source>
</evidence>
<dbReference type="OrthoDB" id="8592370at2"/>
<organism evidence="3 4">
    <name type="scientific">Nitrosomonas aestuarii</name>
    <dbReference type="NCBI Taxonomy" id="52441"/>
    <lineage>
        <taxon>Bacteria</taxon>
        <taxon>Pseudomonadati</taxon>
        <taxon>Pseudomonadota</taxon>
        <taxon>Betaproteobacteria</taxon>
        <taxon>Nitrosomonadales</taxon>
        <taxon>Nitrosomonadaceae</taxon>
        <taxon>Nitrosomonas</taxon>
    </lineage>
</organism>
<keyword evidence="4" id="KW-1185">Reference proteome</keyword>
<dbReference type="GO" id="GO:0043683">
    <property type="term" value="P:type IV pilus assembly"/>
    <property type="evidence" value="ECO:0007669"/>
    <property type="project" value="InterPro"/>
</dbReference>
<protein>
    <submittedName>
        <fullName evidence="3">Type IV pilus assembly protein PilE</fullName>
    </submittedName>
</protein>
<sequence length="136" mass="15041">MQPSFFKRPFVQYGFTLIELMITVAIVGILATIAYPSYTQYVIRTHRVAAQSEMMAISNRQQQFLLTNRSYVDKTILEASGYALPADVANKYNYAITLGGGAVPFFTLTFTPVGSQSNDGNLTINSDGVKTPAEKW</sequence>
<dbReference type="Pfam" id="PF16732">
    <property type="entry name" value="ComP_DUS"/>
    <property type="match status" value="1"/>
</dbReference>
<dbReference type="Proteomes" id="UP000199533">
    <property type="component" value="Unassembled WGS sequence"/>
</dbReference>
<dbReference type="NCBIfam" id="TIGR02532">
    <property type="entry name" value="IV_pilin_GFxxxE"/>
    <property type="match status" value="1"/>
</dbReference>
<dbReference type="GO" id="GO:0015627">
    <property type="term" value="C:type II protein secretion system complex"/>
    <property type="evidence" value="ECO:0007669"/>
    <property type="project" value="InterPro"/>
</dbReference>
<dbReference type="STRING" id="52441.SAMN05216302_10349"/>
<dbReference type="InterPro" id="IPR000983">
    <property type="entry name" value="Bac_GSPG_pilin"/>
</dbReference>
<keyword evidence="2" id="KW-1133">Transmembrane helix</keyword>
<dbReference type="AlphaFoldDB" id="A0A1I4F9G9"/>
<dbReference type="SUPFAM" id="SSF54523">
    <property type="entry name" value="Pili subunits"/>
    <property type="match status" value="1"/>
</dbReference>
<keyword evidence="2" id="KW-0812">Transmembrane</keyword>
<evidence type="ECO:0000313" key="3">
    <source>
        <dbReference type="EMBL" id="SFL13517.1"/>
    </source>
</evidence>
<feature type="transmembrane region" description="Helical" evidence="2">
    <location>
        <begin position="12"/>
        <end position="35"/>
    </location>
</feature>
<dbReference type="Gene3D" id="3.30.700.10">
    <property type="entry name" value="Glycoprotein, Type 4 Pilin"/>
    <property type="match status" value="1"/>
</dbReference>
<proteinExistence type="predicted"/>
<accession>A0A1I4F9G9</accession>
<reference evidence="4" key="1">
    <citation type="submission" date="2016-10" db="EMBL/GenBank/DDBJ databases">
        <authorList>
            <person name="Varghese N."/>
            <person name="Submissions S."/>
        </authorList>
    </citation>
    <scope>NUCLEOTIDE SEQUENCE [LARGE SCALE GENOMIC DNA]</scope>
    <source>
        <strain evidence="4">Nm69</strain>
    </source>
</reference>
<keyword evidence="1" id="KW-0488">Methylation</keyword>
<evidence type="ECO:0000256" key="2">
    <source>
        <dbReference type="SAM" id="Phobius"/>
    </source>
</evidence>
<dbReference type="InterPro" id="IPR045584">
    <property type="entry name" value="Pilin-like"/>
</dbReference>
<dbReference type="PRINTS" id="PR00813">
    <property type="entry name" value="BCTERIALGSPG"/>
</dbReference>
<gene>
    <name evidence="3" type="ORF">SAMN05216302_10349</name>
</gene>
<dbReference type="Pfam" id="PF07963">
    <property type="entry name" value="N_methyl"/>
    <property type="match status" value="1"/>
</dbReference>
<name>A0A1I4F9G9_9PROT</name>
<dbReference type="InterPro" id="IPR012902">
    <property type="entry name" value="N_methyl_site"/>
</dbReference>